<accession>A0ABU9DAK8</accession>
<evidence type="ECO:0000313" key="9">
    <source>
        <dbReference type="Proteomes" id="UP001446205"/>
    </source>
</evidence>
<organism evidence="8 9">
    <name type="scientific">Thermithiobacillus plumbiphilus</name>
    <dbReference type="NCBI Taxonomy" id="1729899"/>
    <lineage>
        <taxon>Bacteria</taxon>
        <taxon>Pseudomonadati</taxon>
        <taxon>Pseudomonadota</taxon>
        <taxon>Acidithiobacillia</taxon>
        <taxon>Acidithiobacillales</taxon>
        <taxon>Thermithiobacillaceae</taxon>
        <taxon>Thermithiobacillus</taxon>
    </lineage>
</organism>
<dbReference type="PANTHER" id="PTHR23417">
    <property type="entry name" value="3-DEOXY-D-MANNO-OCTULOSONIC-ACID TRANSFERASE/TRNA GUANINE-N 7 - -METHYLTRANSFERASE"/>
    <property type="match status" value="1"/>
</dbReference>
<keyword evidence="4 7" id="KW-0808">Transferase</keyword>
<evidence type="ECO:0000256" key="5">
    <source>
        <dbReference type="ARBA" id="ARBA00022691"/>
    </source>
</evidence>
<feature type="binding site" evidence="7">
    <location>
        <position position="139"/>
    </location>
    <ligand>
        <name>substrate</name>
    </ligand>
</feature>
<dbReference type="NCBIfam" id="TIGR00091">
    <property type="entry name" value="tRNA (guanosine(46)-N7)-methyltransferase TrmB"/>
    <property type="match status" value="1"/>
</dbReference>
<feature type="binding site" evidence="7">
    <location>
        <position position="85"/>
    </location>
    <ligand>
        <name>S-adenosyl-L-methionine</name>
        <dbReference type="ChEBI" id="CHEBI:59789"/>
    </ligand>
</feature>
<dbReference type="RefSeq" id="WP_341370773.1">
    <property type="nucleotide sequence ID" value="NZ_JBBPCO010000007.1"/>
</dbReference>
<dbReference type="EMBL" id="JBBPCO010000007">
    <property type="protein sequence ID" value="MEK8089715.1"/>
    <property type="molecule type" value="Genomic_DNA"/>
</dbReference>
<dbReference type="SUPFAM" id="SSF53335">
    <property type="entry name" value="S-adenosyl-L-methionine-dependent methyltransferases"/>
    <property type="match status" value="1"/>
</dbReference>
<feature type="binding site" evidence="7">
    <location>
        <begin position="208"/>
        <end position="211"/>
    </location>
    <ligand>
        <name>substrate</name>
    </ligand>
</feature>
<evidence type="ECO:0000256" key="6">
    <source>
        <dbReference type="ARBA" id="ARBA00022694"/>
    </source>
</evidence>
<comment type="caution">
    <text evidence="7">Lacks conserved residue(s) required for the propagation of feature annotation.</text>
</comment>
<dbReference type="InterPro" id="IPR003358">
    <property type="entry name" value="tRNA_(Gua-N-7)_MeTrfase_Trmb"/>
</dbReference>
<keyword evidence="6 7" id="KW-0819">tRNA processing</keyword>
<evidence type="ECO:0000256" key="3">
    <source>
        <dbReference type="ARBA" id="ARBA00022603"/>
    </source>
</evidence>
<evidence type="ECO:0000256" key="2">
    <source>
        <dbReference type="ARBA" id="ARBA00003015"/>
    </source>
</evidence>
<evidence type="ECO:0000313" key="8">
    <source>
        <dbReference type="EMBL" id="MEK8089715.1"/>
    </source>
</evidence>
<keyword evidence="9" id="KW-1185">Reference proteome</keyword>
<feature type="binding site" evidence="7">
    <location>
        <position position="135"/>
    </location>
    <ligand>
        <name>S-adenosyl-L-methionine</name>
        <dbReference type="ChEBI" id="CHEBI:59789"/>
    </ligand>
</feature>
<dbReference type="GO" id="GO:0008176">
    <property type="term" value="F:tRNA (guanine(46)-N7)-methyltransferase activity"/>
    <property type="evidence" value="ECO:0007669"/>
    <property type="project" value="UniProtKB-EC"/>
</dbReference>
<evidence type="ECO:0000256" key="1">
    <source>
        <dbReference type="ARBA" id="ARBA00000142"/>
    </source>
</evidence>
<comment type="similarity">
    <text evidence="7">Belongs to the class I-like SAM-binding methyltransferase superfamily. TrmB family.</text>
</comment>
<dbReference type="Proteomes" id="UP001446205">
    <property type="component" value="Unassembled WGS sequence"/>
</dbReference>
<dbReference type="PROSITE" id="PS51625">
    <property type="entry name" value="SAM_MT_TRMB"/>
    <property type="match status" value="1"/>
</dbReference>
<evidence type="ECO:0000256" key="7">
    <source>
        <dbReference type="HAMAP-Rule" id="MF_01057"/>
    </source>
</evidence>
<evidence type="ECO:0000256" key="4">
    <source>
        <dbReference type="ARBA" id="ARBA00022679"/>
    </source>
</evidence>
<sequence>MTDSLPPQRQIRSFVRREGRITPAQMQALEQLLPRYGIPAQPRQLDMLTLFGRSAPVGLEIGFGNGEHLASLALARPDWNFIGLEVYRPGIGKLLQALAAQHCDHVRVESSDAQEFLRDRIVAESLDAIYIQFPDPWHKKKHHKRRLIQAAFAEILRDRLRPGGELQLATDWADYAEQMMEVLETLPGLRNLAGKGNFAPRPENRIPTKFERRGTRLGHAVFDLAFRKE</sequence>
<feature type="binding site" evidence="7">
    <location>
        <position position="112"/>
    </location>
    <ligand>
        <name>S-adenosyl-L-methionine</name>
        <dbReference type="ChEBI" id="CHEBI:59789"/>
    </ligand>
</feature>
<dbReference type="HAMAP" id="MF_01057">
    <property type="entry name" value="tRNA_methyltr_TrmB"/>
    <property type="match status" value="1"/>
</dbReference>
<dbReference type="InterPro" id="IPR029063">
    <property type="entry name" value="SAM-dependent_MTases_sf"/>
</dbReference>
<feature type="binding site" evidence="7">
    <location>
        <position position="60"/>
    </location>
    <ligand>
        <name>S-adenosyl-L-methionine</name>
        <dbReference type="ChEBI" id="CHEBI:59789"/>
    </ligand>
</feature>
<keyword evidence="5 7" id="KW-0949">S-adenosyl-L-methionine</keyword>
<comment type="pathway">
    <text evidence="7">tRNA modification; N(7)-methylguanine-tRNA biosynthesis.</text>
</comment>
<comment type="catalytic activity">
    <reaction evidence="1 7">
        <text>guanosine(46) in tRNA + S-adenosyl-L-methionine = N(7)-methylguanosine(46) in tRNA + S-adenosyl-L-homocysteine</text>
        <dbReference type="Rhea" id="RHEA:42708"/>
        <dbReference type="Rhea" id="RHEA-COMP:10188"/>
        <dbReference type="Rhea" id="RHEA-COMP:10189"/>
        <dbReference type="ChEBI" id="CHEBI:57856"/>
        <dbReference type="ChEBI" id="CHEBI:59789"/>
        <dbReference type="ChEBI" id="CHEBI:74269"/>
        <dbReference type="ChEBI" id="CHEBI:74480"/>
        <dbReference type="EC" id="2.1.1.33"/>
    </reaction>
</comment>
<reference evidence="8 9" key="1">
    <citation type="submission" date="2024-04" db="EMBL/GenBank/DDBJ databases">
        <authorList>
            <person name="Abashina T."/>
            <person name="Shaikin A."/>
        </authorList>
    </citation>
    <scope>NUCLEOTIDE SEQUENCE [LARGE SCALE GENOMIC DNA]</scope>
    <source>
        <strain evidence="8 9">AAFK</strain>
    </source>
</reference>
<comment type="caution">
    <text evidence="8">The sequence shown here is derived from an EMBL/GenBank/DDBJ whole genome shotgun (WGS) entry which is preliminary data.</text>
</comment>
<dbReference type="PANTHER" id="PTHR23417:SF14">
    <property type="entry name" value="PENTACOTRIPEPTIDE-REPEAT REGION OF PRORP DOMAIN-CONTAINING PROTEIN"/>
    <property type="match status" value="1"/>
</dbReference>
<protein>
    <recommendedName>
        <fullName evidence="7">tRNA (guanine-N(7)-)-methyltransferase</fullName>
        <ecNumber evidence="7">2.1.1.33</ecNumber>
    </recommendedName>
    <alternativeName>
        <fullName evidence="7">tRNA (guanine(46)-N(7))-methyltransferase</fullName>
    </alternativeName>
    <alternativeName>
        <fullName evidence="7">tRNA(m7G46)-methyltransferase</fullName>
    </alternativeName>
</protein>
<keyword evidence="3 7" id="KW-0489">Methyltransferase</keyword>
<dbReference type="Gene3D" id="3.40.50.150">
    <property type="entry name" value="Vaccinia Virus protein VP39"/>
    <property type="match status" value="1"/>
</dbReference>
<gene>
    <name evidence="7 8" type="primary">trmB</name>
    <name evidence="8" type="ORF">WOB96_08030</name>
</gene>
<dbReference type="CDD" id="cd02440">
    <property type="entry name" value="AdoMet_MTases"/>
    <property type="match status" value="1"/>
</dbReference>
<proteinExistence type="inferred from homology"/>
<feature type="binding site" evidence="7">
    <location>
        <position position="171"/>
    </location>
    <ligand>
        <name>substrate</name>
    </ligand>
</feature>
<dbReference type="InterPro" id="IPR055361">
    <property type="entry name" value="tRNA_methyltr_TrmB_bact"/>
</dbReference>
<name>A0ABU9DAK8_9PROT</name>
<dbReference type="Pfam" id="PF02390">
    <property type="entry name" value="Methyltransf_4"/>
    <property type="match status" value="1"/>
</dbReference>
<dbReference type="EC" id="2.1.1.33" evidence="7"/>
<comment type="function">
    <text evidence="2 7">Catalyzes the formation of N(7)-methylguanine at position 46 (m7G46) in tRNA.</text>
</comment>